<dbReference type="InterPro" id="IPR003691">
    <property type="entry name" value="FluC"/>
</dbReference>
<evidence type="ECO:0000256" key="2">
    <source>
        <dbReference type="ARBA" id="ARBA00022475"/>
    </source>
</evidence>
<comment type="subcellular location">
    <subcellularLocation>
        <location evidence="1 10">Cell membrane</location>
        <topology evidence="1 10">Multi-pass membrane protein</topology>
    </subcellularLocation>
</comment>
<feature type="transmembrane region" description="Helical" evidence="10">
    <location>
        <begin position="48"/>
        <end position="70"/>
    </location>
</feature>
<feature type="region of interest" description="Disordered" evidence="11">
    <location>
        <begin position="162"/>
        <end position="185"/>
    </location>
</feature>
<evidence type="ECO:0000256" key="8">
    <source>
        <dbReference type="ARBA" id="ARBA00035585"/>
    </source>
</evidence>
<reference evidence="12 13" key="1">
    <citation type="submission" date="2023-02" db="EMBL/GenBank/DDBJ databases">
        <title>Defining the Infant Male Urobiome and Moving Towards Mechanisms in Urobiome Research.</title>
        <authorList>
            <person name="Reasoner S."/>
            <person name="Flores V."/>
            <person name="Van Horn G."/>
            <person name="Morales G."/>
            <person name="Peard L."/>
            <person name="Abelson B."/>
            <person name="Manuel C."/>
            <person name="Lee J."/>
            <person name="Baker B."/>
            <person name="Williams T."/>
            <person name="Schmitz J."/>
            <person name="Clayton D."/>
            <person name="Hadjifrangiskou M."/>
        </authorList>
    </citation>
    <scope>NUCLEOTIDE SEQUENCE [LARGE SCALE GENOMIC DNA]</scope>
    <source>
        <strain evidence="12 13">AS1053</strain>
    </source>
</reference>
<keyword evidence="10" id="KW-0813">Transport</keyword>
<organism evidence="12 13">
    <name type="scientific">Actinotignum sanguinis</name>
    <dbReference type="NCBI Taxonomy" id="1445614"/>
    <lineage>
        <taxon>Bacteria</taxon>
        <taxon>Bacillati</taxon>
        <taxon>Actinomycetota</taxon>
        <taxon>Actinomycetes</taxon>
        <taxon>Actinomycetales</taxon>
        <taxon>Actinomycetaceae</taxon>
        <taxon>Actinotignum</taxon>
    </lineage>
</organism>
<feature type="transmembrane region" description="Helical" evidence="10">
    <location>
        <begin position="21"/>
        <end position="42"/>
    </location>
</feature>
<dbReference type="HAMAP" id="MF_00454">
    <property type="entry name" value="FluC"/>
    <property type="match status" value="1"/>
</dbReference>
<protein>
    <recommendedName>
        <fullName evidence="10">Fluoride-specific ion channel FluC</fullName>
    </recommendedName>
</protein>
<sequence length="185" mass="18668">MRKENNTATPRSISTPSARPLYRDASGLLLVFLGGGAGTVARALVPSVAAPIIVNLAGALLLGFITGFFTTGAHRYGARLRLLLGTGFCGGFTTYSSFVALSANLATGEVLSGAPEELARLAGLTAGGTLFGGFLLAFAGMTCGRALGRRFPALPRNAVQRHAMPRRAGGNSGGNTSGNAGGDAA</sequence>
<evidence type="ECO:0000256" key="11">
    <source>
        <dbReference type="SAM" id="MobiDB-lite"/>
    </source>
</evidence>
<evidence type="ECO:0000256" key="7">
    <source>
        <dbReference type="ARBA" id="ARBA00035120"/>
    </source>
</evidence>
<comment type="caution">
    <text evidence="12">The sequence shown here is derived from an EMBL/GenBank/DDBJ whole genome shotgun (WGS) entry which is preliminary data.</text>
</comment>
<evidence type="ECO:0000256" key="1">
    <source>
        <dbReference type="ARBA" id="ARBA00004651"/>
    </source>
</evidence>
<feature type="binding site" evidence="10">
    <location>
        <position position="93"/>
    </location>
    <ligand>
        <name>Na(+)</name>
        <dbReference type="ChEBI" id="CHEBI:29101"/>
        <note>structural</note>
    </ligand>
</feature>
<evidence type="ECO:0000256" key="3">
    <source>
        <dbReference type="ARBA" id="ARBA00022692"/>
    </source>
</evidence>
<feature type="transmembrane region" description="Helical" evidence="10">
    <location>
        <begin position="121"/>
        <end position="141"/>
    </location>
</feature>
<dbReference type="Proteomes" id="UP001219297">
    <property type="component" value="Unassembled WGS sequence"/>
</dbReference>
<proteinExistence type="inferred from homology"/>
<dbReference type="RefSeq" id="WP_274778417.1">
    <property type="nucleotide sequence ID" value="NZ_JARBHI010000006.1"/>
</dbReference>
<comment type="catalytic activity">
    <reaction evidence="8">
        <text>fluoride(in) = fluoride(out)</text>
        <dbReference type="Rhea" id="RHEA:76159"/>
        <dbReference type="ChEBI" id="CHEBI:17051"/>
    </reaction>
    <physiologicalReaction direction="left-to-right" evidence="8">
        <dbReference type="Rhea" id="RHEA:76160"/>
    </physiologicalReaction>
</comment>
<comment type="activity regulation">
    <text evidence="10">Na(+) is not transported, but it plays an essential structural role and its presence is essential for fluoride channel function.</text>
</comment>
<evidence type="ECO:0000313" key="13">
    <source>
        <dbReference type="Proteomes" id="UP001219297"/>
    </source>
</evidence>
<evidence type="ECO:0000256" key="10">
    <source>
        <dbReference type="HAMAP-Rule" id="MF_00454"/>
    </source>
</evidence>
<feature type="binding site" evidence="10">
    <location>
        <position position="90"/>
    </location>
    <ligand>
        <name>Na(+)</name>
        <dbReference type="ChEBI" id="CHEBI:29101"/>
        <note>structural</note>
    </ligand>
</feature>
<keyword evidence="10" id="KW-0479">Metal-binding</keyword>
<keyword evidence="3 10" id="KW-0812">Transmembrane</keyword>
<keyword evidence="6 10" id="KW-0407">Ion channel</keyword>
<evidence type="ECO:0000256" key="9">
    <source>
        <dbReference type="ARBA" id="ARBA00049940"/>
    </source>
</evidence>
<evidence type="ECO:0000256" key="5">
    <source>
        <dbReference type="ARBA" id="ARBA00023136"/>
    </source>
</evidence>
<keyword evidence="13" id="KW-1185">Reference proteome</keyword>
<keyword evidence="5 10" id="KW-0472">Membrane</keyword>
<keyword evidence="2 10" id="KW-1003">Cell membrane</keyword>
<evidence type="ECO:0000313" key="12">
    <source>
        <dbReference type="EMBL" id="MDE1656125.1"/>
    </source>
</evidence>
<evidence type="ECO:0000256" key="6">
    <source>
        <dbReference type="ARBA" id="ARBA00023303"/>
    </source>
</evidence>
<dbReference type="EMBL" id="JARBHI010000006">
    <property type="protein sequence ID" value="MDE1656125.1"/>
    <property type="molecule type" value="Genomic_DNA"/>
</dbReference>
<comment type="function">
    <text evidence="9 10">Fluoride-specific ion channel. Important for reducing fluoride concentration in the cell, thus reducing its toxicity.</text>
</comment>
<feature type="transmembrane region" description="Helical" evidence="10">
    <location>
        <begin position="82"/>
        <end position="101"/>
    </location>
</feature>
<feature type="compositionally biased region" description="Gly residues" evidence="11">
    <location>
        <begin position="170"/>
        <end position="185"/>
    </location>
</feature>
<accession>A0ABT5V597</accession>
<keyword evidence="4 10" id="KW-1133">Transmembrane helix</keyword>
<keyword evidence="10" id="KW-0915">Sodium</keyword>
<comment type="similarity">
    <text evidence="7 10">Belongs to the fluoride channel Fluc/FEX (TC 1.A.43) family.</text>
</comment>
<dbReference type="Pfam" id="PF02537">
    <property type="entry name" value="CRCB"/>
    <property type="match status" value="1"/>
</dbReference>
<name>A0ABT5V597_9ACTO</name>
<gene>
    <name evidence="10" type="primary">fluC</name>
    <name evidence="10" type="synonym">crcB</name>
    <name evidence="12" type="ORF">PWJ81_03485</name>
</gene>
<keyword evidence="10" id="KW-0406">Ion transport</keyword>
<evidence type="ECO:0000256" key="4">
    <source>
        <dbReference type="ARBA" id="ARBA00022989"/>
    </source>
</evidence>